<dbReference type="OMA" id="CEMTSRE"/>
<evidence type="ECO:0000313" key="2">
    <source>
        <dbReference type="Ensembl" id="ENSNBRP00000003135.1"/>
    </source>
</evidence>
<dbReference type="PROSITE" id="PS50878">
    <property type="entry name" value="RT_POL"/>
    <property type="match status" value="1"/>
</dbReference>
<dbReference type="STRING" id="32507.ENSNBRP00000003135"/>
<dbReference type="PANTHER" id="PTHR19446">
    <property type="entry name" value="REVERSE TRANSCRIPTASES"/>
    <property type="match status" value="1"/>
</dbReference>
<dbReference type="Bgee" id="ENSNBRG00000002521">
    <property type="expression patterns" value="Expressed in camera-type eye and 1 other cell type or tissue"/>
</dbReference>
<dbReference type="GeneTree" id="ENSGT00940000164961"/>
<protein>
    <recommendedName>
        <fullName evidence="1">Reverse transcriptase domain-containing protein</fullName>
    </recommendedName>
</protein>
<sequence>MNDNIRKVDGSFVKSTVERLQRWKEYFNELYNHDLPQGPAAAPPIIDPPTVPMSDAEPTVEEVKLAIHSLKNNKAAGLDHVAAEALKAGGEVLVIRLHSLFKLIWTSNVIPANWKKAAVIPILKKGDNRECKNYRGISSLSIVGKVLMKIIQSRLQKHCEMTSREEQAGFRPGRGCSDQIFTLRRLMEERIRCGRRTVIIFIDFKSAFDCINRPALWRALAAEHIPVKIIELLQTAYDGSTSQVRIHDEVSEEFPIMTEVRQGDVVSPLLFNIVIDAIMRKAFEGRRGVQASTDRFITNLMFADDSAIFAEDDTEATHILYDIARHSKLYGLKVNAEKTKVLTHRRLTNDRPPRQCADQTSPTISISGVPRRGEEIKMWDHQWW</sequence>
<reference evidence="2" key="2">
    <citation type="submission" date="2025-09" db="UniProtKB">
        <authorList>
            <consortium name="Ensembl"/>
        </authorList>
    </citation>
    <scope>IDENTIFICATION</scope>
</reference>
<dbReference type="Ensembl" id="ENSNBRT00000003246.1">
    <property type="protein sequence ID" value="ENSNBRP00000003135.1"/>
    <property type="gene ID" value="ENSNBRG00000002521.1"/>
</dbReference>
<evidence type="ECO:0000259" key="1">
    <source>
        <dbReference type="PROSITE" id="PS50878"/>
    </source>
</evidence>
<proteinExistence type="predicted"/>
<accession>A0A3Q4G418</accession>
<reference evidence="2" key="1">
    <citation type="submission" date="2025-08" db="UniProtKB">
        <authorList>
            <consortium name="Ensembl"/>
        </authorList>
    </citation>
    <scope>IDENTIFICATION</scope>
</reference>
<name>A0A3Q4G418_NEOBR</name>
<organism evidence="2 3">
    <name type="scientific">Neolamprologus brichardi</name>
    <name type="common">Fairy cichlid</name>
    <name type="synonym">Lamprologus brichardi</name>
    <dbReference type="NCBI Taxonomy" id="32507"/>
    <lineage>
        <taxon>Eukaryota</taxon>
        <taxon>Metazoa</taxon>
        <taxon>Chordata</taxon>
        <taxon>Craniata</taxon>
        <taxon>Vertebrata</taxon>
        <taxon>Euteleostomi</taxon>
        <taxon>Actinopterygii</taxon>
        <taxon>Neopterygii</taxon>
        <taxon>Teleostei</taxon>
        <taxon>Neoteleostei</taxon>
        <taxon>Acanthomorphata</taxon>
        <taxon>Ovalentaria</taxon>
        <taxon>Cichlomorphae</taxon>
        <taxon>Cichliformes</taxon>
        <taxon>Cichlidae</taxon>
        <taxon>African cichlids</taxon>
        <taxon>Pseudocrenilabrinae</taxon>
        <taxon>Lamprologini</taxon>
        <taxon>Neolamprologus</taxon>
    </lineage>
</organism>
<dbReference type="AlphaFoldDB" id="A0A3Q4G418"/>
<dbReference type="CDD" id="cd01650">
    <property type="entry name" value="RT_nLTR_like"/>
    <property type="match status" value="1"/>
</dbReference>
<dbReference type="Proteomes" id="UP000261580">
    <property type="component" value="Unassembled WGS sequence"/>
</dbReference>
<dbReference type="SUPFAM" id="SSF56672">
    <property type="entry name" value="DNA/RNA polymerases"/>
    <property type="match status" value="1"/>
</dbReference>
<feature type="domain" description="Reverse transcriptase" evidence="1">
    <location>
        <begin position="103"/>
        <end position="371"/>
    </location>
</feature>
<dbReference type="Pfam" id="PF00078">
    <property type="entry name" value="RVT_1"/>
    <property type="match status" value="1"/>
</dbReference>
<evidence type="ECO:0000313" key="3">
    <source>
        <dbReference type="Proteomes" id="UP000261580"/>
    </source>
</evidence>
<keyword evidence="3" id="KW-1185">Reference proteome</keyword>
<dbReference type="InterPro" id="IPR000477">
    <property type="entry name" value="RT_dom"/>
</dbReference>
<dbReference type="InterPro" id="IPR043502">
    <property type="entry name" value="DNA/RNA_pol_sf"/>
</dbReference>